<gene>
    <name evidence="2" type="ordered locus">MCA2286</name>
</gene>
<dbReference type="KEGG" id="mca:MCA2286"/>
<evidence type="ECO:0000256" key="1">
    <source>
        <dbReference type="SAM" id="MobiDB-lite"/>
    </source>
</evidence>
<dbReference type="HOGENOM" id="CLU_1370808_0_0_6"/>
<name>Q605J6_METCA</name>
<dbReference type="Proteomes" id="UP000006821">
    <property type="component" value="Chromosome"/>
</dbReference>
<accession>Q605J6</accession>
<evidence type="ECO:0000313" key="2">
    <source>
        <dbReference type="EMBL" id="AAU91691.1"/>
    </source>
</evidence>
<protein>
    <submittedName>
        <fullName evidence="2">Uncharacterized protein</fullName>
    </submittedName>
</protein>
<dbReference type="STRING" id="243233.MCA2286"/>
<organism evidence="2 3">
    <name type="scientific">Methylococcus capsulatus (strain ATCC 33009 / NCIMB 11132 / Bath)</name>
    <dbReference type="NCBI Taxonomy" id="243233"/>
    <lineage>
        <taxon>Bacteria</taxon>
        <taxon>Pseudomonadati</taxon>
        <taxon>Pseudomonadota</taxon>
        <taxon>Gammaproteobacteria</taxon>
        <taxon>Methylococcales</taxon>
        <taxon>Methylococcaceae</taxon>
        <taxon>Methylococcus</taxon>
    </lineage>
</organism>
<evidence type="ECO:0000313" key="3">
    <source>
        <dbReference type="Proteomes" id="UP000006821"/>
    </source>
</evidence>
<dbReference type="AlphaFoldDB" id="Q605J6"/>
<reference evidence="2 3" key="1">
    <citation type="journal article" date="2004" name="PLoS Biol.">
        <title>Genomic insights into methanotrophy: the complete genome sequence of Methylococcus capsulatus (Bath).</title>
        <authorList>
            <person name="Ward N.L."/>
            <person name="Larsen O."/>
            <person name="Sakwa J."/>
            <person name="Bruseth L."/>
            <person name="Khouri H.M."/>
            <person name="Durkin A.S."/>
            <person name="Dimitrov G."/>
            <person name="Jiang L."/>
            <person name="Scanlan D."/>
            <person name="Kang K.H."/>
            <person name="Lewis M.R."/>
            <person name="Nelson K.E."/>
            <person name="Methe B.A."/>
            <person name="Wu M."/>
            <person name="Heidelberg J.F."/>
            <person name="Paulsen I.T."/>
            <person name="Fouts D.E."/>
            <person name="Ravel J."/>
            <person name="Tettelin H."/>
            <person name="Ren Q."/>
            <person name="Read T.D."/>
            <person name="DeBoy R.T."/>
            <person name="Seshadri R."/>
            <person name="Salzberg S.L."/>
            <person name="Jensen H.B."/>
            <person name="Birkeland N.K."/>
            <person name="Nelson W.C."/>
            <person name="Dodson R.J."/>
            <person name="Grindhaug S.H."/>
            <person name="Holt I.E."/>
            <person name="Eidhammer I."/>
            <person name="Jonasen I."/>
            <person name="Vanaken S."/>
            <person name="Utterback T.R."/>
            <person name="Feldblyum T.V."/>
            <person name="Fraser C.M."/>
            <person name="Lillehaug J.R."/>
            <person name="Eisen J.A."/>
        </authorList>
    </citation>
    <scope>NUCLEOTIDE SEQUENCE [LARGE SCALE GENOMIC DNA]</scope>
    <source>
        <strain evidence="3">ATCC 33009 / NCIMB 11132 / Bath</strain>
    </source>
</reference>
<proteinExistence type="predicted"/>
<dbReference type="EMBL" id="AE017282">
    <property type="protein sequence ID" value="AAU91691.1"/>
    <property type="molecule type" value="Genomic_DNA"/>
</dbReference>
<feature type="region of interest" description="Disordered" evidence="1">
    <location>
        <begin position="147"/>
        <end position="199"/>
    </location>
</feature>
<sequence length="199" mass="22107">MSCSSSLWKRIRAREMPGGLIPRCLPRVPGPPGYVFPYRCPAASTGRRPDFFVGEGFFRNFLVQIYGAGIDILVLRVPVGHRLDSFRGFEHFVEERQIAVIQPLTPVDLFLQCESPRKPLRPQPLQQCHRDAGVFGYFGHGLPPELANGSPDRRGSCGRPASGASVRSDCAAGGRPRQGESPTRQILVHGERENRLHPR</sequence>
<feature type="compositionally biased region" description="Basic and acidic residues" evidence="1">
    <location>
        <begin position="189"/>
        <end position="199"/>
    </location>
</feature>